<dbReference type="AlphaFoldDB" id="A0A1T4W3K6"/>
<dbReference type="EMBL" id="FUYB01000003">
    <property type="protein sequence ID" value="SKA71311.1"/>
    <property type="molecule type" value="Genomic_DNA"/>
</dbReference>
<evidence type="ECO:0000259" key="4">
    <source>
        <dbReference type="Pfam" id="PF22725"/>
    </source>
</evidence>
<keyword evidence="1" id="KW-0560">Oxidoreductase</keyword>
<dbReference type="Pfam" id="PF01261">
    <property type="entry name" value="AP_endonuc_2"/>
    <property type="match status" value="1"/>
</dbReference>
<dbReference type="Gene3D" id="3.30.360.10">
    <property type="entry name" value="Dihydrodipicolinate Reductase, domain 2"/>
    <property type="match status" value="1"/>
</dbReference>
<dbReference type="InterPro" id="IPR055170">
    <property type="entry name" value="GFO_IDH_MocA-like_dom"/>
</dbReference>
<dbReference type="SUPFAM" id="SSF51658">
    <property type="entry name" value="Xylose isomerase-like"/>
    <property type="match status" value="1"/>
</dbReference>
<reference evidence="5 6" key="1">
    <citation type="submission" date="2017-02" db="EMBL/GenBank/DDBJ databases">
        <authorList>
            <person name="Peterson S.W."/>
        </authorList>
    </citation>
    <scope>NUCLEOTIDE SEQUENCE [LARGE SCALE GENOMIC DNA]</scope>
    <source>
        <strain evidence="5 6">ATCC 49788</strain>
    </source>
</reference>
<dbReference type="InterPro" id="IPR013022">
    <property type="entry name" value="Xyl_isomerase-like_TIM-brl"/>
</dbReference>
<dbReference type="Gene3D" id="3.20.20.150">
    <property type="entry name" value="Divalent-metal-dependent TIM barrel enzymes"/>
    <property type="match status" value="1"/>
</dbReference>
<evidence type="ECO:0000313" key="5">
    <source>
        <dbReference type="EMBL" id="SKA71311.1"/>
    </source>
</evidence>
<feature type="domain" description="GFO/IDH/MocA-like oxidoreductase" evidence="4">
    <location>
        <begin position="375"/>
        <end position="509"/>
    </location>
</feature>
<evidence type="ECO:0000259" key="3">
    <source>
        <dbReference type="Pfam" id="PF01408"/>
    </source>
</evidence>
<dbReference type="STRING" id="92487.SAMN02745130_00821"/>
<dbReference type="PANTHER" id="PTHR43818">
    <property type="entry name" value="BCDNA.GH03377"/>
    <property type="match status" value="1"/>
</dbReference>
<dbReference type="PANTHER" id="PTHR43818:SF11">
    <property type="entry name" value="BCDNA.GH03377"/>
    <property type="match status" value="1"/>
</dbReference>
<evidence type="ECO:0000313" key="6">
    <source>
        <dbReference type="Proteomes" id="UP000190460"/>
    </source>
</evidence>
<dbReference type="Gene3D" id="3.40.50.720">
    <property type="entry name" value="NAD(P)-binding Rossmann-like Domain"/>
    <property type="match status" value="1"/>
</dbReference>
<dbReference type="InterPro" id="IPR000683">
    <property type="entry name" value="Gfo/Idh/MocA-like_OxRdtase_N"/>
</dbReference>
<evidence type="ECO:0000256" key="1">
    <source>
        <dbReference type="ARBA" id="ARBA00023002"/>
    </source>
</evidence>
<dbReference type="Pfam" id="PF01408">
    <property type="entry name" value="GFO_IDH_MocA"/>
    <property type="match status" value="1"/>
</dbReference>
<dbReference type="RefSeq" id="WP_078921316.1">
    <property type="nucleotide sequence ID" value="NZ_FUYB01000003.1"/>
</dbReference>
<organism evidence="5 6">
    <name type="scientific">Thiothrix eikelboomii</name>
    <dbReference type="NCBI Taxonomy" id="92487"/>
    <lineage>
        <taxon>Bacteria</taxon>
        <taxon>Pseudomonadati</taxon>
        <taxon>Pseudomonadota</taxon>
        <taxon>Gammaproteobacteria</taxon>
        <taxon>Thiotrichales</taxon>
        <taxon>Thiotrichaceae</taxon>
        <taxon>Thiothrix</taxon>
    </lineage>
</organism>
<dbReference type="Proteomes" id="UP000190460">
    <property type="component" value="Unassembled WGS sequence"/>
</dbReference>
<proteinExistence type="predicted"/>
<feature type="domain" description="Xylose isomerase-like TIM barrel" evidence="2">
    <location>
        <begin position="23"/>
        <end position="234"/>
    </location>
</feature>
<dbReference type="InterPro" id="IPR036237">
    <property type="entry name" value="Xyl_isomerase-like_sf"/>
</dbReference>
<dbReference type="InterPro" id="IPR050463">
    <property type="entry name" value="Gfo/Idh/MocA_oxidrdct_glycsds"/>
</dbReference>
<dbReference type="SUPFAM" id="SSF55347">
    <property type="entry name" value="Glyceraldehyde-3-phosphate dehydrogenase-like, C-terminal domain"/>
    <property type="match status" value="1"/>
</dbReference>
<protein>
    <submittedName>
        <fullName evidence="5">Predicted dehydrogenase</fullName>
    </submittedName>
</protein>
<feature type="domain" description="Gfo/Idh/MocA-like oxidoreductase N-terminal" evidence="3">
    <location>
        <begin position="251"/>
        <end position="364"/>
    </location>
</feature>
<dbReference type="InterPro" id="IPR036291">
    <property type="entry name" value="NAD(P)-bd_dom_sf"/>
</dbReference>
<dbReference type="GO" id="GO:0000166">
    <property type="term" value="F:nucleotide binding"/>
    <property type="evidence" value="ECO:0007669"/>
    <property type="project" value="InterPro"/>
</dbReference>
<evidence type="ECO:0000259" key="2">
    <source>
        <dbReference type="Pfam" id="PF01261"/>
    </source>
</evidence>
<keyword evidence="6" id="KW-1185">Reference proteome</keyword>
<dbReference type="SUPFAM" id="SSF51735">
    <property type="entry name" value="NAD(P)-binding Rossmann-fold domains"/>
    <property type="match status" value="1"/>
</dbReference>
<dbReference type="Pfam" id="PF22725">
    <property type="entry name" value="GFO_IDH_MocA_C3"/>
    <property type="match status" value="1"/>
</dbReference>
<accession>A0A1T4W3K6</accession>
<name>A0A1T4W3K6_9GAMM</name>
<dbReference type="GO" id="GO:0016491">
    <property type="term" value="F:oxidoreductase activity"/>
    <property type="evidence" value="ECO:0007669"/>
    <property type="project" value="UniProtKB-KW"/>
</dbReference>
<gene>
    <name evidence="5" type="ORF">SAMN02745130_00821</name>
</gene>
<dbReference type="OrthoDB" id="9774191at2"/>
<sequence length="618" mass="66898">MSISFQLYSARNYQPWAAVVSSLAAIGYRNIEGFGPVYEDAAAFRAVLDQYGMSMPSGHFSVEALEGDLAGVIQTAKTLGIKKIICPWLHPDERPTDSAGWTAFAKRLAAIGEGVNAAGYSFSWHNHDFEFFPCPDGQIPQTIIMETAPNIEWEADIAWIVRGGANPLEWITRYGQRISIAHVKDIAPAGENTDEDGWADVGYGVVDWVNISKALQAAGTTLFVMEHDNPNDLQRFASRSLQTLEKLLTLGVGIIGCGNISAAYMRLSKLFKGIEVRACADINAEAAATRAAEFGLRAETVEGLLASADIDMVVNLTIPATHFAVSKQALLAGKHVYSEKPFVLSLAEGQELAALAKARGVRVGSAPDTFLGGSHQLARHLIDSGKVGTVTSGTCFVQSPGMEMWHPNPDFFFQPGGGPVLDMGPYYISNLVQLLGPVKRVGSIASKATEFRTITSQPRHGEKIPVNTPTTIHALLEFHSGASIMFGASWDVWHQSHPNMELYGSEGTLYIPDPNFFGGEVRMTQKGAFVNGTPVWEHPFSQVNDREVANYRTAGLADMALAIIEGRPHRCSLEFALHVVDVMTSILEAGAQGQFITLSTHCERPAALDVAEAQGLLR</sequence>